<reference evidence="1 2" key="1">
    <citation type="journal article" date="2020" name="Nature">
        <title>Bacterial chemolithoautotrophy via manganese oxidation.</title>
        <authorList>
            <person name="Yu H."/>
            <person name="Leadbetter J.R."/>
        </authorList>
    </citation>
    <scope>NUCLEOTIDE SEQUENCE [LARGE SCALE GENOMIC DNA]</scope>
    <source>
        <strain evidence="1 2">RBP-1</strain>
    </source>
</reference>
<protein>
    <submittedName>
        <fullName evidence="1">Uncharacterized protein</fullName>
    </submittedName>
</protein>
<name>A0A7X6DCY7_9BURK</name>
<sequence>MEVLAGCRVQSPDLAAPWPALGAALLGLWIATGASAQEVPAVPTDLVDAAPAGARGRIEMAATSLPLFENLDGASHSSRLDMIWLPPRRPNLGLALGLTSKEGAGLRLPGSGAAPAVDLGLHWRYTLDTQYRIDVTAWRRMTPPDAAMLAHERQAAYGARFEMQIKSLPSRRLVADRGFLGLQLESGARITVKRRHGGPMFYYRAKF</sequence>
<evidence type="ECO:0000313" key="2">
    <source>
        <dbReference type="Proteomes" id="UP000521868"/>
    </source>
</evidence>
<keyword evidence="2" id="KW-1185">Reference proteome</keyword>
<dbReference type="EMBL" id="VTOX01000001">
    <property type="protein sequence ID" value="NKE64904.1"/>
    <property type="molecule type" value="Genomic_DNA"/>
</dbReference>
<comment type="caution">
    <text evidence="1">The sequence shown here is derived from an EMBL/GenBank/DDBJ whole genome shotgun (WGS) entry which is preliminary data.</text>
</comment>
<dbReference type="RefSeq" id="WP_168105951.1">
    <property type="nucleotide sequence ID" value="NZ_VTOX01000001.1"/>
</dbReference>
<accession>A0A7X6DCY7</accession>
<dbReference type="AlphaFoldDB" id="A0A7X6DCY7"/>
<gene>
    <name evidence="1" type="ORF">RAMLITH_03645</name>
</gene>
<proteinExistence type="predicted"/>
<dbReference type="Proteomes" id="UP000521868">
    <property type="component" value="Unassembled WGS sequence"/>
</dbReference>
<evidence type="ECO:0000313" key="1">
    <source>
        <dbReference type="EMBL" id="NKE64904.1"/>
    </source>
</evidence>
<organism evidence="1 2">
    <name type="scientific">Ramlibacter lithotrophicus</name>
    <dbReference type="NCBI Taxonomy" id="2606681"/>
    <lineage>
        <taxon>Bacteria</taxon>
        <taxon>Pseudomonadati</taxon>
        <taxon>Pseudomonadota</taxon>
        <taxon>Betaproteobacteria</taxon>
        <taxon>Burkholderiales</taxon>
        <taxon>Comamonadaceae</taxon>
        <taxon>Ramlibacter</taxon>
    </lineage>
</organism>